<reference evidence="3" key="1">
    <citation type="submission" date="2024-04" db="EMBL/GenBank/DDBJ databases">
        <title>Phylogenomic analyses of a clade within the roseobacter group suggest taxonomic reassignments of species of the genera Aestuariivita, Citreicella, Loktanella, Nautella, Pelagibaca, Ruegeria, Thalassobius, Thiobacimonas and Tropicibacter, and the proposal o.</title>
        <authorList>
            <person name="Jeon C.O."/>
        </authorList>
    </citation>
    <scope>NUCLEOTIDE SEQUENCE [LARGE SCALE GENOMIC DNA]</scope>
    <source>
        <strain evidence="3">BS5-3</strain>
    </source>
</reference>
<dbReference type="Proteomes" id="UP001440612">
    <property type="component" value="Chromosome"/>
</dbReference>
<feature type="region of interest" description="Disordered" evidence="1">
    <location>
        <begin position="79"/>
        <end position="109"/>
    </location>
</feature>
<evidence type="ECO:0008006" key="4">
    <source>
        <dbReference type="Google" id="ProtNLM"/>
    </source>
</evidence>
<dbReference type="SUPFAM" id="SSF47473">
    <property type="entry name" value="EF-hand"/>
    <property type="match status" value="1"/>
</dbReference>
<dbReference type="PROSITE" id="PS00018">
    <property type="entry name" value="EF_HAND_1"/>
    <property type="match status" value="1"/>
</dbReference>
<dbReference type="InterPro" id="IPR011992">
    <property type="entry name" value="EF-hand-dom_pair"/>
</dbReference>
<gene>
    <name evidence="2" type="ORF">AABB29_11270</name>
</gene>
<evidence type="ECO:0000313" key="3">
    <source>
        <dbReference type="Proteomes" id="UP001440612"/>
    </source>
</evidence>
<dbReference type="Gene3D" id="1.10.238.10">
    <property type="entry name" value="EF-hand"/>
    <property type="match status" value="1"/>
</dbReference>
<evidence type="ECO:0000313" key="2">
    <source>
        <dbReference type="EMBL" id="WZC47505.1"/>
    </source>
</evidence>
<sequence>MNNLSMVSFATQSGQNRPPPPPPPSGEDLVKKLDADGSGSLSASEIEDTKLGQRIGDGFGDIDTDGDGLLSIAELDVGAEAAREAGGPEGKNGPPNGGPPPSGDPSGIDAESLFQSLFEALSEEDSGGAGMYDFVQQLYEDAQTAIAA</sequence>
<protein>
    <recommendedName>
        <fullName evidence="4">EF-hand domain-containing protein</fullName>
    </recommendedName>
</protein>
<organism evidence="2 3">
    <name type="scientific">Yoonia phaeophyticola</name>
    <dbReference type="NCBI Taxonomy" id="3137369"/>
    <lineage>
        <taxon>Bacteria</taxon>
        <taxon>Pseudomonadati</taxon>
        <taxon>Pseudomonadota</taxon>
        <taxon>Alphaproteobacteria</taxon>
        <taxon>Rhodobacterales</taxon>
        <taxon>Paracoccaceae</taxon>
        <taxon>Yoonia</taxon>
    </lineage>
</organism>
<keyword evidence="3" id="KW-1185">Reference proteome</keyword>
<dbReference type="RefSeq" id="WP_341365625.1">
    <property type="nucleotide sequence ID" value="NZ_CP150951.2"/>
</dbReference>
<dbReference type="EMBL" id="CP150951">
    <property type="protein sequence ID" value="WZC47505.1"/>
    <property type="molecule type" value="Genomic_DNA"/>
</dbReference>
<evidence type="ECO:0000256" key="1">
    <source>
        <dbReference type="SAM" id="MobiDB-lite"/>
    </source>
</evidence>
<feature type="region of interest" description="Disordered" evidence="1">
    <location>
        <begin position="1"/>
        <end position="66"/>
    </location>
</feature>
<accession>A0ABZ2V0S6</accession>
<proteinExistence type="predicted"/>
<dbReference type="InterPro" id="IPR018247">
    <property type="entry name" value="EF_Hand_1_Ca_BS"/>
</dbReference>
<feature type="compositionally biased region" description="Polar residues" evidence="1">
    <location>
        <begin position="1"/>
        <end position="16"/>
    </location>
</feature>
<name>A0ABZ2V0S6_9RHOB</name>